<evidence type="ECO:0000313" key="2">
    <source>
        <dbReference type="Proteomes" id="UP000663992"/>
    </source>
</evidence>
<dbReference type="RefSeq" id="WP_206596575.1">
    <property type="nucleotide sequence ID" value="NZ_JAFKCS010000141.1"/>
</dbReference>
<dbReference type="Proteomes" id="UP000663992">
    <property type="component" value="Unassembled WGS sequence"/>
</dbReference>
<evidence type="ECO:0008006" key="3">
    <source>
        <dbReference type="Google" id="ProtNLM"/>
    </source>
</evidence>
<gene>
    <name evidence="1" type="ORF">J0A65_22690</name>
</gene>
<name>A0ABS3CZY4_9ALTE</name>
<dbReference type="EMBL" id="JAFKCS010000141">
    <property type="protein sequence ID" value="MBN7822688.1"/>
    <property type="molecule type" value="Genomic_DNA"/>
</dbReference>
<feature type="non-terminal residue" evidence="1">
    <location>
        <position position="336"/>
    </location>
</feature>
<keyword evidence="2" id="KW-1185">Reference proteome</keyword>
<reference evidence="1 2" key="1">
    <citation type="submission" date="2021-03" db="EMBL/GenBank/DDBJ databases">
        <title>novel species isolated from a fishpond in China.</title>
        <authorList>
            <person name="Lu H."/>
            <person name="Cai Z."/>
        </authorList>
    </citation>
    <scope>NUCLEOTIDE SEQUENCE [LARGE SCALE GENOMIC DNA]</scope>
    <source>
        <strain evidence="1 2">Y57</strain>
    </source>
</reference>
<evidence type="ECO:0000313" key="1">
    <source>
        <dbReference type="EMBL" id="MBN7822688.1"/>
    </source>
</evidence>
<comment type="caution">
    <text evidence="1">The sequence shown here is derived from an EMBL/GenBank/DDBJ whole genome shotgun (WGS) entry which is preliminary data.</text>
</comment>
<accession>A0ABS3CZY4</accession>
<protein>
    <recommendedName>
        <fullName evidence="3">DUF2793 domain-containing protein</fullName>
    </recommendedName>
</protein>
<organism evidence="1 2">
    <name type="scientific">Bowmanella yangjiangensis</name>
    <dbReference type="NCBI Taxonomy" id="2811230"/>
    <lineage>
        <taxon>Bacteria</taxon>
        <taxon>Pseudomonadati</taxon>
        <taxon>Pseudomonadota</taxon>
        <taxon>Gammaproteobacteria</taxon>
        <taxon>Alteromonadales</taxon>
        <taxon>Alteromonadaceae</taxon>
        <taxon>Bowmanella</taxon>
    </lineage>
</organism>
<sequence>MIVDEYSPPASQMDLIGWPWHGRLESRFTEPPIRRLVMEGRTINHGDAVSASPDDGTWTIEHPLSADTFLWAPPGLVDVPDEAIEEQGGAWWGRAILRPPGCYAYGGLQVARVSSDNHRAAWPVWFDGVKGQVSVRLQTDTGREIRICPDDTLGLEETVVYTVALDDIDLQQGGPDVYINGSLADRAAIGRLLDITPDGLSALFAVEASSSAPSAGGLVMTTGLVRLDITPTVDTYTAALTVLVSRVDAVGTLSTTDSGSLTFAGLVPAPIEMVQSGGVPPSCGQTILRAEGELVDAGSAPGASYRGLDGSQTRVVSRTGALIGAWFGAGGAVEEV</sequence>
<proteinExistence type="predicted"/>